<dbReference type="PANTHER" id="PTHR23502">
    <property type="entry name" value="MAJOR FACILITATOR SUPERFAMILY"/>
    <property type="match status" value="1"/>
</dbReference>
<keyword evidence="9" id="KW-1185">Reference proteome</keyword>
<reference evidence="8 9" key="1">
    <citation type="submission" date="2020-03" db="EMBL/GenBank/DDBJ databases">
        <title>Draft Genome Sequence of Cudoniella acicularis.</title>
        <authorList>
            <person name="Buettner E."/>
            <person name="Kellner H."/>
        </authorList>
    </citation>
    <scope>NUCLEOTIDE SEQUENCE [LARGE SCALE GENOMIC DNA]</scope>
    <source>
        <strain evidence="8 9">DSM 108380</strain>
    </source>
</reference>
<dbReference type="Pfam" id="PF07690">
    <property type="entry name" value="MFS_1"/>
    <property type="match status" value="1"/>
</dbReference>
<comment type="subcellular location">
    <subcellularLocation>
        <location evidence="1">Membrane</location>
        <topology evidence="1">Multi-pass membrane protein</topology>
    </subcellularLocation>
</comment>
<evidence type="ECO:0000256" key="5">
    <source>
        <dbReference type="SAM" id="MobiDB-lite"/>
    </source>
</evidence>
<keyword evidence="2 6" id="KW-0812">Transmembrane</keyword>
<feature type="compositionally biased region" description="Polar residues" evidence="5">
    <location>
        <begin position="8"/>
        <end position="20"/>
    </location>
</feature>
<dbReference type="InterPro" id="IPR020846">
    <property type="entry name" value="MFS_dom"/>
</dbReference>
<dbReference type="PANTHER" id="PTHR23502:SF60">
    <property type="entry name" value="MAJOR FACILITATOR SUPERFAMILY (MFS) PROFILE DOMAIN-CONTAINING PROTEIN-RELATED"/>
    <property type="match status" value="1"/>
</dbReference>
<feature type="transmembrane region" description="Helical" evidence="6">
    <location>
        <begin position="451"/>
        <end position="472"/>
    </location>
</feature>
<feature type="transmembrane region" description="Helical" evidence="6">
    <location>
        <begin position="71"/>
        <end position="95"/>
    </location>
</feature>
<feature type="transmembrane region" description="Helical" evidence="6">
    <location>
        <begin position="384"/>
        <end position="406"/>
    </location>
</feature>
<dbReference type="OrthoDB" id="6770063at2759"/>
<keyword evidence="3 6" id="KW-1133">Transmembrane helix</keyword>
<dbReference type="Gene3D" id="1.20.1250.20">
    <property type="entry name" value="MFS general substrate transporter like domains"/>
    <property type="match status" value="1"/>
</dbReference>
<name>A0A8H4RTL0_9HELO</name>
<feature type="transmembrane region" description="Helical" evidence="6">
    <location>
        <begin position="418"/>
        <end position="439"/>
    </location>
</feature>
<evidence type="ECO:0000256" key="3">
    <source>
        <dbReference type="ARBA" id="ARBA00022989"/>
    </source>
</evidence>
<evidence type="ECO:0000259" key="7">
    <source>
        <dbReference type="PROSITE" id="PS50850"/>
    </source>
</evidence>
<dbReference type="EMBL" id="JAAMPI010000102">
    <property type="protein sequence ID" value="KAF4635734.1"/>
    <property type="molecule type" value="Genomic_DNA"/>
</dbReference>
<evidence type="ECO:0000256" key="2">
    <source>
        <dbReference type="ARBA" id="ARBA00022692"/>
    </source>
</evidence>
<dbReference type="PROSITE" id="PS50850">
    <property type="entry name" value="MFS"/>
    <property type="match status" value="1"/>
</dbReference>
<evidence type="ECO:0000313" key="8">
    <source>
        <dbReference type="EMBL" id="KAF4635734.1"/>
    </source>
</evidence>
<sequence>MRDPIGSQEISMAQAASQQGGVEAQAIQTTDERTRAEAMERLVKLKEAYGATWDRPDDPDDPYNWPNWRKIWTGVIFSFGQLVTLMSSGMMAAALNDISHDVGLSPSTTQLTSSIYFLGLASGPLFIAAWSEMDGRKNIWIFSNIWYILWNSAAPIGNSKALLVLGRLLSGVGASAGITLTQPTMADMYGKSERGRSIALATFLPYLGPALGPIVGGLATGYMSWHWLFWILSLVDALALILGIFSIKESYTPVLLKRKAAQDPGWLNVEKSPPPAHRMFWSRLATQFGGNLKRPVTLLLKQPAVQLISLVMALNFGTYVLMISTTALMWLNHYHQSETDSSLHYLAFSVGATISAQVGGRAMDWSYKKLRVRYASQGQARPELRVPFMLVGAVLSPVGLLWYGWSAEAKLQWIMPDIGAAIFTGGNFVFSQGMTAYLLDEFGEFGASATAASRIFSYAIGFVFPIFAPQLYNNLGYGWGSTLLALLTLALGLPAPLILWLLGNKLRKLGR</sequence>
<evidence type="ECO:0000313" key="9">
    <source>
        <dbReference type="Proteomes" id="UP000566819"/>
    </source>
</evidence>
<comment type="caution">
    <text evidence="8">The sequence shown here is derived from an EMBL/GenBank/DDBJ whole genome shotgun (WGS) entry which is preliminary data.</text>
</comment>
<keyword evidence="4 6" id="KW-0472">Membrane</keyword>
<feature type="domain" description="Major facilitator superfamily (MFS) profile" evidence="7">
    <location>
        <begin position="73"/>
        <end position="507"/>
    </location>
</feature>
<accession>A0A8H4RTL0</accession>
<proteinExistence type="predicted"/>
<dbReference type="AlphaFoldDB" id="A0A8H4RTL0"/>
<feature type="region of interest" description="Disordered" evidence="5">
    <location>
        <begin position="1"/>
        <end position="31"/>
    </location>
</feature>
<organism evidence="8 9">
    <name type="scientific">Cudoniella acicularis</name>
    <dbReference type="NCBI Taxonomy" id="354080"/>
    <lineage>
        <taxon>Eukaryota</taxon>
        <taxon>Fungi</taxon>
        <taxon>Dikarya</taxon>
        <taxon>Ascomycota</taxon>
        <taxon>Pezizomycotina</taxon>
        <taxon>Leotiomycetes</taxon>
        <taxon>Helotiales</taxon>
        <taxon>Tricladiaceae</taxon>
        <taxon>Cudoniella</taxon>
    </lineage>
</organism>
<feature type="transmembrane region" description="Helical" evidence="6">
    <location>
        <begin position="478"/>
        <end position="502"/>
    </location>
</feature>
<feature type="transmembrane region" description="Helical" evidence="6">
    <location>
        <begin position="343"/>
        <end position="363"/>
    </location>
</feature>
<evidence type="ECO:0000256" key="6">
    <source>
        <dbReference type="SAM" id="Phobius"/>
    </source>
</evidence>
<feature type="transmembrane region" description="Helical" evidence="6">
    <location>
        <begin position="115"/>
        <end position="133"/>
    </location>
</feature>
<evidence type="ECO:0000256" key="4">
    <source>
        <dbReference type="ARBA" id="ARBA00023136"/>
    </source>
</evidence>
<dbReference type="InterPro" id="IPR011701">
    <property type="entry name" value="MFS"/>
</dbReference>
<feature type="transmembrane region" description="Helical" evidence="6">
    <location>
        <begin position="198"/>
        <end position="219"/>
    </location>
</feature>
<dbReference type="Proteomes" id="UP000566819">
    <property type="component" value="Unassembled WGS sequence"/>
</dbReference>
<dbReference type="GO" id="GO:0022857">
    <property type="term" value="F:transmembrane transporter activity"/>
    <property type="evidence" value="ECO:0007669"/>
    <property type="project" value="InterPro"/>
</dbReference>
<protein>
    <recommendedName>
        <fullName evidence="7">Major facilitator superfamily (MFS) profile domain-containing protein</fullName>
    </recommendedName>
</protein>
<dbReference type="InterPro" id="IPR036259">
    <property type="entry name" value="MFS_trans_sf"/>
</dbReference>
<feature type="transmembrane region" description="Helical" evidence="6">
    <location>
        <begin position="307"/>
        <end position="331"/>
    </location>
</feature>
<evidence type="ECO:0000256" key="1">
    <source>
        <dbReference type="ARBA" id="ARBA00004141"/>
    </source>
</evidence>
<dbReference type="GO" id="GO:0005886">
    <property type="term" value="C:plasma membrane"/>
    <property type="evidence" value="ECO:0007669"/>
    <property type="project" value="TreeGrafter"/>
</dbReference>
<dbReference type="SUPFAM" id="SSF103473">
    <property type="entry name" value="MFS general substrate transporter"/>
    <property type="match status" value="1"/>
</dbReference>
<gene>
    <name evidence="8" type="ORF">G7Y89_g2364</name>
</gene>
<feature type="transmembrane region" description="Helical" evidence="6">
    <location>
        <begin position="225"/>
        <end position="247"/>
    </location>
</feature>